<evidence type="ECO:0000313" key="1">
    <source>
        <dbReference type="EMBL" id="CDR35183.1"/>
    </source>
</evidence>
<accession>A0A090D3D3</accession>
<proteinExistence type="predicted"/>
<comment type="caution">
    <text evidence="1">The sequence shown here is derived from an EMBL/GenBank/DDBJ whole genome shotgun (WGS) entry which is preliminary data.</text>
</comment>
<dbReference type="EMBL" id="CCEJ010000014">
    <property type="protein sequence ID" value="CDR35183.1"/>
    <property type="molecule type" value="Genomic_DNA"/>
</dbReference>
<dbReference type="AlphaFoldDB" id="A0A090D3D3"/>
<dbReference type="Proteomes" id="UP000031552">
    <property type="component" value="Unassembled WGS sequence"/>
</dbReference>
<dbReference type="InterPro" id="IPR005560">
    <property type="entry name" value="Csp_YhjQ"/>
</dbReference>
<dbReference type="OrthoDB" id="21892at2"/>
<protein>
    <recommendedName>
        <fullName evidence="3">Ferredoxin</fullName>
    </recommendedName>
</protein>
<sequence>MAVKKAKHLDFSVLNSEKMQILLNCMGACSACSKLCIEEGHKKTAILCEECSDICSLTAKLVAKDSEFADHMLDVCARACRKCADACGKMDAPHCQECAETCWECAEACTNL</sequence>
<dbReference type="RefSeq" id="WP_053332048.1">
    <property type="nucleotide sequence ID" value="NZ_CCEJ010000014.1"/>
</dbReference>
<dbReference type="eggNOG" id="ENOG50301ZV">
    <property type="taxonomic scope" value="Bacteria"/>
</dbReference>
<dbReference type="Gene3D" id="1.20.1270.360">
    <property type="match status" value="1"/>
</dbReference>
<dbReference type="InterPro" id="IPR044543">
    <property type="entry name" value="YHJQ-like"/>
</dbReference>
<reference evidence="1" key="1">
    <citation type="submission" date="2013-12" db="EMBL/GenBank/DDBJ databases">
        <authorList>
            <person name="Linke B."/>
        </authorList>
    </citation>
    <scope>NUCLEOTIDE SEQUENCE [LARGE SCALE GENOMIC DNA]</scope>
    <source>
        <strain evidence="1">CRIB-18</strain>
    </source>
</reference>
<keyword evidence="2" id="KW-1185">Reference proteome</keyword>
<evidence type="ECO:0000313" key="2">
    <source>
        <dbReference type="Proteomes" id="UP000031552"/>
    </source>
</evidence>
<reference evidence="1" key="2">
    <citation type="submission" date="2014-09" db="EMBL/GenBank/DDBJ databases">
        <title>Criblamydia sequanensis harbors a mega-plasmid encoding arsenite resistance.</title>
        <authorList>
            <person name="Bertelli C."/>
            <person name="Goesmann A."/>
            <person name="Greub G."/>
        </authorList>
    </citation>
    <scope>NUCLEOTIDE SEQUENCE [LARGE SCALE GENOMIC DNA]</scope>
    <source>
        <strain evidence="1">CRIB-18</strain>
    </source>
</reference>
<gene>
    <name evidence="1" type="ORF">CSEC_2377</name>
</gene>
<dbReference type="PANTHER" id="PTHR37310:SF1">
    <property type="entry name" value="CYTOPLASMIC PROTEIN"/>
    <property type="match status" value="1"/>
</dbReference>
<dbReference type="CDD" id="cd08026">
    <property type="entry name" value="DUF326"/>
    <property type="match status" value="1"/>
</dbReference>
<name>A0A090D3D3_9BACT</name>
<dbReference type="STRING" id="1437425.CSEC_2377"/>
<organism evidence="1 2">
    <name type="scientific">Candidatus Criblamydia sequanensis CRIB-18</name>
    <dbReference type="NCBI Taxonomy" id="1437425"/>
    <lineage>
        <taxon>Bacteria</taxon>
        <taxon>Pseudomonadati</taxon>
        <taxon>Chlamydiota</taxon>
        <taxon>Chlamydiia</taxon>
        <taxon>Parachlamydiales</taxon>
        <taxon>Candidatus Criblamydiaceae</taxon>
        <taxon>Candidatus Criblamydia</taxon>
    </lineage>
</organism>
<dbReference type="Pfam" id="PF03860">
    <property type="entry name" value="Csp"/>
    <property type="match status" value="1"/>
</dbReference>
<evidence type="ECO:0008006" key="3">
    <source>
        <dbReference type="Google" id="ProtNLM"/>
    </source>
</evidence>
<dbReference type="PANTHER" id="PTHR37310">
    <property type="entry name" value="CYTOPLASMIC PROTEIN-RELATED"/>
    <property type="match status" value="1"/>
</dbReference>